<dbReference type="OrthoDB" id="9947981at2759"/>
<dbReference type="InterPro" id="IPR007110">
    <property type="entry name" value="Ig-like_dom"/>
</dbReference>
<keyword evidence="2" id="KW-1133">Transmembrane helix</keyword>
<feature type="domain" description="Ig-like" evidence="4">
    <location>
        <begin position="58"/>
        <end position="141"/>
    </location>
</feature>
<dbReference type="InterPro" id="IPR039257">
    <property type="entry name" value="BTLA"/>
</dbReference>
<evidence type="ECO:0000313" key="6">
    <source>
        <dbReference type="Proteomes" id="UP000261640"/>
    </source>
</evidence>
<dbReference type="PANTHER" id="PTHR37996">
    <property type="entry name" value="B- AND T-LYMPHOCYTE ATTENUATOR"/>
    <property type="match status" value="1"/>
</dbReference>
<name>A0A3Q3N8G8_9TELE</name>
<dbReference type="STRING" id="205130.ENSMAMP00000032692"/>
<feature type="compositionally biased region" description="Basic and acidic residues" evidence="1">
    <location>
        <begin position="251"/>
        <end position="269"/>
    </location>
</feature>
<dbReference type="Ensembl" id="ENSMAMT00000033541.2">
    <property type="protein sequence ID" value="ENSMAMP00000032692.1"/>
    <property type="gene ID" value="ENSMAMG00000021999.2"/>
</dbReference>
<sequence>MTRGFLSLFTMRPNHCWTVLHVSMLMGLILTLNSEGEESNCEVEIRVHRHTVYNVFHGQDLTVTCPVAFCNSSPPTVSWYKMEKTDILVSLNSSSHIKVEWEDLGHLGGQSLLIFQKIHRSDSGVYQCRTERQVSHNINVSVNAIGDPDNTTMKNEISTTSFTPKPSENLWLYVYSGAGIVVFVIIVIVISIITMRGCKGKSKKEPENQYAAIPMVEHASRPPPQRGSPSGPPSRRSTQRKTPPSQPHELTSPRDNKYVYAKTTEDRQRQRNAVTEEDSSIVYAALNHQLPAGATARPQRPQEECSEYAAIRVS</sequence>
<dbReference type="PANTHER" id="PTHR37996:SF1">
    <property type="entry name" value="B- AND T-LYMPHOCYTE ATTENUATOR"/>
    <property type="match status" value="1"/>
</dbReference>
<feature type="region of interest" description="Disordered" evidence="1">
    <location>
        <begin position="214"/>
        <end position="277"/>
    </location>
</feature>
<dbReference type="PROSITE" id="PS50835">
    <property type="entry name" value="IG_LIKE"/>
    <property type="match status" value="1"/>
</dbReference>
<accession>A0A3Q3N8G8</accession>
<proteinExistence type="predicted"/>
<dbReference type="Proteomes" id="UP000261640">
    <property type="component" value="Unplaced"/>
</dbReference>
<dbReference type="GeneTree" id="ENSGT00940000171594"/>
<dbReference type="InterPro" id="IPR003598">
    <property type="entry name" value="Ig_sub2"/>
</dbReference>
<evidence type="ECO:0000256" key="2">
    <source>
        <dbReference type="SAM" id="Phobius"/>
    </source>
</evidence>
<keyword evidence="2" id="KW-0472">Membrane</keyword>
<dbReference type="RefSeq" id="XP_026157351.1">
    <property type="nucleotide sequence ID" value="XM_026301566.2"/>
</dbReference>
<keyword evidence="2" id="KW-0812">Transmembrane</keyword>
<dbReference type="CDD" id="cd00096">
    <property type="entry name" value="Ig"/>
    <property type="match status" value="1"/>
</dbReference>
<feature type="transmembrane region" description="Helical" evidence="2">
    <location>
        <begin position="170"/>
        <end position="194"/>
    </location>
</feature>
<dbReference type="GO" id="GO:0005886">
    <property type="term" value="C:plasma membrane"/>
    <property type="evidence" value="ECO:0007669"/>
    <property type="project" value="InterPro"/>
</dbReference>
<evidence type="ECO:0000256" key="1">
    <source>
        <dbReference type="SAM" id="MobiDB-lite"/>
    </source>
</evidence>
<dbReference type="InterPro" id="IPR003599">
    <property type="entry name" value="Ig_sub"/>
</dbReference>
<dbReference type="InterPro" id="IPR036179">
    <property type="entry name" value="Ig-like_dom_sf"/>
</dbReference>
<dbReference type="SMART" id="SM00408">
    <property type="entry name" value="IGc2"/>
    <property type="match status" value="1"/>
</dbReference>
<feature type="region of interest" description="Disordered" evidence="1">
    <location>
        <begin position="292"/>
        <end position="314"/>
    </location>
</feature>
<feature type="compositionally biased region" description="Pro residues" evidence="1">
    <location>
        <begin position="221"/>
        <end position="232"/>
    </location>
</feature>
<dbReference type="Pfam" id="PF13927">
    <property type="entry name" value="Ig_3"/>
    <property type="match status" value="1"/>
</dbReference>
<reference evidence="5" key="1">
    <citation type="submission" date="2025-08" db="UniProtKB">
        <authorList>
            <consortium name="Ensembl"/>
        </authorList>
    </citation>
    <scope>IDENTIFICATION</scope>
</reference>
<dbReference type="GeneID" id="113127195"/>
<feature type="signal peptide" evidence="3">
    <location>
        <begin position="1"/>
        <end position="36"/>
    </location>
</feature>
<reference evidence="5" key="2">
    <citation type="submission" date="2025-09" db="UniProtKB">
        <authorList>
            <consortium name="Ensembl"/>
        </authorList>
    </citation>
    <scope>IDENTIFICATION</scope>
</reference>
<dbReference type="InterPro" id="IPR013783">
    <property type="entry name" value="Ig-like_fold"/>
</dbReference>
<evidence type="ECO:0000256" key="3">
    <source>
        <dbReference type="SAM" id="SignalP"/>
    </source>
</evidence>
<keyword evidence="6" id="KW-1185">Reference proteome</keyword>
<dbReference type="Gene3D" id="2.60.40.10">
    <property type="entry name" value="Immunoglobulins"/>
    <property type="match status" value="1"/>
</dbReference>
<dbReference type="GO" id="GO:0002768">
    <property type="term" value="P:immune response-regulating cell surface receptor signaling pathway"/>
    <property type="evidence" value="ECO:0007669"/>
    <property type="project" value="InterPro"/>
</dbReference>
<dbReference type="SUPFAM" id="SSF48726">
    <property type="entry name" value="Immunoglobulin"/>
    <property type="match status" value="1"/>
</dbReference>
<keyword evidence="3" id="KW-0732">Signal</keyword>
<dbReference type="GO" id="GO:0038023">
    <property type="term" value="F:signaling receptor activity"/>
    <property type="evidence" value="ECO:0007669"/>
    <property type="project" value="InterPro"/>
</dbReference>
<organism evidence="5 6">
    <name type="scientific">Mastacembelus armatus</name>
    <name type="common">zig-zag eel</name>
    <dbReference type="NCBI Taxonomy" id="205130"/>
    <lineage>
        <taxon>Eukaryota</taxon>
        <taxon>Metazoa</taxon>
        <taxon>Chordata</taxon>
        <taxon>Craniata</taxon>
        <taxon>Vertebrata</taxon>
        <taxon>Euteleostomi</taxon>
        <taxon>Actinopterygii</taxon>
        <taxon>Neopterygii</taxon>
        <taxon>Teleostei</taxon>
        <taxon>Neoteleostei</taxon>
        <taxon>Acanthomorphata</taxon>
        <taxon>Anabantaria</taxon>
        <taxon>Synbranchiformes</taxon>
        <taxon>Mastacembelidae</taxon>
        <taxon>Mastacembelus</taxon>
    </lineage>
</organism>
<protein>
    <submittedName>
        <fullName evidence="5">B- and T-lymphocyte attenuator-like</fullName>
    </submittedName>
</protein>
<dbReference type="InParanoid" id="A0A3Q3N8G8"/>
<evidence type="ECO:0000259" key="4">
    <source>
        <dbReference type="PROSITE" id="PS50835"/>
    </source>
</evidence>
<dbReference type="SMART" id="SM00409">
    <property type="entry name" value="IG"/>
    <property type="match status" value="1"/>
</dbReference>
<feature type="chain" id="PRO_5018592626" evidence="3">
    <location>
        <begin position="37"/>
        <end position="314"/>
    </location>
</feature>
<dbReference type="AlphaFoldDB" id="A0A3Q3N8G8"/>
<evidence type="ECO:0000313" key="5">
    <source>
        <dbReference type="Ensembl" id="ENSMAMP00000032692.1"/>
    </source>
</evidence>